<evidence type="ECO:0000256" key="5">
    <source>
        <dbReference type="ARBA" id="ARBA00022692"/>
    </source>
</evidence>
<evidence type="ECO:0000256" key="6">
    <source>
        <dbReference type="ARBA" id="ARBA00022989"/>
    </source>
</evidence>
<dbReference type="GO" id="GO:0005886">
    <property type="term" value="C:plasma membrane"/>
    <property type="evidence" value="ECO:0007669"/>
    <property type="project" value="UniProtKB-SubCell"/>
</dbReference>
<keyword evidence="3" id="KW-0813">Transport</keyword>
<keyword evidence="4" id="KW-1003">Cell membrane</keyword>
<sequence>GLNELFGLTISAPVQVVLIAIITGMATIPVVAGLDAGIKRLSEINLYLAIALLLFVFLAGPTLFLLGAFVQNLGAYVDQIAFLTFNVDAYGDGGWVNAWTL</sequence>
<comment type="subcellular location">
    <subcellularLocation>
        <location evidence="1">Cell membrane</location>
        <topology evidence="1">Multi-pass membrane protein</topology>
    </subcellularLocation>
</comment>
<keyword evidence="7 8" id="KW-0472">Membrane</keyword>
<dbReference type="AlphaFoldDB" id="A0A4S2GQP6"/>
<name>A0A4S2GQP6_9PROT</name>
<comment type="caution">
    <text evidence="9">The sequence shown here is derived from an EMBL/GenBank/DDBJ whole genome shotgun (WGS) entry which is preliminary data.</text>
</comment>
<accession>A0A4S2GQP6</accession>
<feature type="non-terminal residue" evidence="9">
    <location>
        <position position="1"/>
    </location>
</feature>
<evidence type="ECO:0000256" key="8">
    <source>
        <dbReference type="SAM" id="Phobius"/>
    </source>
</evidence>
<evidence type="ECO:0000256" key="7">
    <source>
        <dbReference type="ARBA" id="ARBA00023136"/>
    </source>
</evidence>
<dbReference type="PANTHER" id="PTHR30047:SF7">
    <property type="entry name" value="HIGH-AFFINITY CHOLINE TRANSPORT PROTEIN"/>
    <property type="match status" value="1"/>
</dbReference>
<evidence type="ECO:0000313" key="9">
    <source>
        <dbReference type="EMBL" id="TGY85220.1"/>
    </source>
</evidence>
<feature type="transmembrane region" description="Helical" evidence="8">
    <location>
        <begin position="12"/>
        <end position="34"/>
    </location>
</feature>
<dbReference type="EMBL" id="SRXW01000093">
    <property type="protein sequence ID" value="TGY85220.1"/>
    <property type="molecule type" value="Genomic_DNA"/>
</dbReference>
<evidence type="ECO:0000256" key="1">
    <source>
        <dbReference type="ARBA" id="ARBA00004651"/>
    </source>
</evidence>
<dbReference type="InterPro" id="IPR000060">
    <property type="entry name" value="BCCT_transptr"/>
</dbReference>
<reference evidence="9 10" key="1">
    <citation type="journal article" date="2017" name="Int. J. Syst. Evol. Microbiol.">
        <title>Marinicauda algicola sp. nov., isolated from a marine red alga Rhodosorus marinus.</title>
        <authorList>
            <person name="Jeong S.E."/>
            <person name="Jeon S.H."/>
            <person name="Chun B.H."/>
            <person name="Kim D.W."/>
            <person name="Jeon C.O."/>
        </authorList>
    </citation>
    <scope>NUCLEOTIDE SEQUENCE [LARGE SCALE GENOMIC DNA]</scope>
    <source>
        <strain evidence="9 10">JCM 31718</strain>
    </source>
</reference>
<dbReference type="Pfam" id="PF02028">
    <property type="entry name" value="BCCT"/>
    <property type="match status" value="1"/>
</dbReference>
<keyword evidence="10" id="KW-1185">Reference proteome</keyword>
<comment type="similarity">
    <text evidence="2">Belongs to the BCCT transporter (TC 2.A.15) family.</text>
</comment>
<evidence type="ECO:0000256" key="4">
    <source>
        <dbReference type="ARBA" id="ARBA00022475"/>
    </source>
</evidence>
<evidence type="ECO:0000313" key="10">
    <source>
        <dbReference type="Proteomes" id="UP000308054"/>
    </source>
</evidence>
<evidence type="ECO:0000256" key="2">
    <source>
        <dbReference type="ARBA" id="ARBA00005658"/>
    </source>
</evidence>
<keyword evidence="6 8" id="KW-1133">Transmembrane helix</keyword>
<proteinExistence type="inferred from homology"/>
<feature type="non-terminal residue" evidence="9">
    <location>
        <position position="101"/>
    </location>
</feature>
<dbReference type="Proteomes" id="UP000308054">
    <property type="component" value="Unassembled WGS sequence"/>
</dbReference>
<gene>
    <name evidence="9" type="ORF">E5163_16885</name>
</gene>
<keyword evidence="5 8" id="KW-0812">Transmembrane</keyword>
<dbReference type="GO" id="GO:0022857">
    <property type="term" value="F:transmembrane transporter activity"/>
    <property type="evidence" value="ECO:0007669"/>
    <property type="project" value="InterPro"/>
</dbReference>
<evidence type="ECO:0000256" key="3">
    <source>
        <dbReference type="ARBA" id="ARBA00022448"/>
    </source>
</evidence>
<dbReference type="PANTHER" id="PTHR30047">
    <property type="entry name" value="HIGH-AFFINITY CHOLINE TRANSPORT PROTEIN-RELATED"/>
    <property type="match status" value="1"/>
</dbReference>
<protein>
    <submittedName>
        <fullName evidence="9">Choline transporter</fullName>
    </submittedName>
</protein>
<dbReference type="RefSeq" id="WP_192901004.1">
    <property type="nucleotide sequence ID" value="NZ_SRXW01000093.1"/>
</dbReference>
<organism evidence="9 10">
    <name type="scientific">Marinicauda algicola</name>
    <dbReference type="NCBI Taxonomy" id="2029849"/>
    <lineage>
        <taxon>Bacteria</taxon>
        <taxon>Pseudomonadati</taxon>
        <taxon>Pseudomonadota</taxon>
        <taxon>Alphaproteobacteria</taxon>
        <taxon>Maricaulales</taxon>
        <taxon>Maricaulaceae</taxon>
        <taxon>Marinicauda</taxon>
    </lineage>
</organism>
<feature type="transmembrane region" description="Helical" evidence="8">
    <location>
        <begin position="46"/>
        <end position="70"/>
    </location>
</feature>